<dbReference type="InterPro" id="IPR020598">
    <property type="entry name" value="rRNA_Ade_methylase_Trfase_N"/>
</dbReference>
<evidence type="ECO:0000256" key="1">
    <source>
        <dbReference type="ARBA" id="ARBA00022490"/>
    </source>
</evidence>
<protein>
    <recommendedName>
        <fullName evidence="7">Ribosomal RNA small subunit methyltransferase A</fullName>
        <ecNumber evidence="7">2.1.1.182</ecNumber>
    </recommendedName>
    <alternativeName>
        <fullName evidence="7">16S rRNA (adenine(1518)-N(6)/adenine(1519)-N(6))-dimethyltransferase</fullName>
    </alternativeName>
    <alternativeName>
        <fullName evidence="7">16S rRNA dimethyladenosine transferase</fullName>
    </alternativeName>
    <alternativeName>
        <fullName evidence="7">16S rRNA dimethylase</fullName>
    </alternativeName>
    <alternativeName>
        <fullName evidence="7">S-adenosylmethionine-6-N', N'-adenosyl(rRNA) dimethyltransferase</fullName>
    </alternativeName>
</protein>
<dbReference type="PANTHER" id="PTHR11727">
    <property type="entry name" value="DIMETHYLADENOSINE TRANSFERASE"/>
    <property type="match status" value="1"/>
</dbReference>
<feature type="binding site" evidence="7 8">
    <location>
        <position position="126"/>
    </location>
    <ligand>
        <name>S-adenosyl-L-methionine</name>
        <dbReference type="ChEBI" id="CHEBI:59789"/>
    </ligand>
</feature>
<feature type="binding site" evidence="7 8">
    <location>
        <position position="75"/>
    </location>
    <ligand>
        <name>S-adenosyl-L-methionine</name>
        <dbReference type="ChEBI" id="CHEBI:59789"/>
    </ligand>
</feature>
<comment type="catalytic activity">
    <reaction evidence="7">
        <text>adenosine(1518)/adenosine(1519) in 16S rRNA + 4 S-adenosyl-L-methionine = N(6)-dimethyladenosine(1518)/N(6)-dimethyladenosine(1519) in 16S rRNA + 4 S-adenosyl-L-homocysteine + 4 H(+)</text>
        <dbReference type="Rhea" id="RHEA:19609"/>
        <dbReference type="Rhea" id="RHEA-COMP:10232"/>
        <dbReference type="Rhea" id="RHEA-COMP:10233"/>
        <dbReference type="ChEBI" id="CHEBI:15378"/>
        <dbReference type="ChEBI" id="CHEBI:57856"/>
        <dbReference type="ChEBI" id="CHEBI:59789"/>
        <dbReference type="ChEBI" id="CHEBI:74411"/>
        <dbReference type="ChEBI" id="CHEBI:74493"/>
        <dbReference type="EC" id="2.1.1.182"/>
    </reaction>
</comment>
<keyword evidence="5 7" id="KW-0949">S-adenosyl-L-methionine</keyword>
<dbReference type="PROSITE" id="PS01131">
    <property type="entry name" value="RRNA_A_DIMETH"/>
    <property type="match status" value="1"/>
</dbReference>
<comment type="caution">
    <text evidence="10">The sequence shown here is derived from an EMBL/GenBank/DDBJ whole genome shotgun (WGS) entry which is preliminary data.</text>
</comment>
<dbReference type="EMBL" id="JAGGLG010000038">
    <property type="protein sequence ID" value="MBP2019911.1"/>
    <property type="molecule type" value="Genomic_DNA"/>
</dbReference>
<feature type="binding site" evidence="7 8">
    <location>
        <position position="27"/>
    </location>
    <ligand>
        <name>S-adenosyl-L-methionine</name>
        <dbReference type="ChEBI" id="CHEBI:59789"/>
    </ligand>
</feature>
<evidence type="ECO:0000256" key="3">
    <source>
        <dbReference type="ARBA" id="ARBA00022603"/>
    </source>
</evidence>
<dbReference type="PROSITE" id="PS51689">
    <property type="entry name" value="SAM_RNA_A_N6_MT"/>
    <property type="match status" value="1"/>
</dbReference>
<proteinExistence type="inferred from homology"/>
<dbReference type="InterPro" id="IPR001737">
    <property type="entry name" value="KsgA/Erm"/>
</dbReference>
<dbReference type="HAMAP" id="MF_00607">
    <property type="entry name" value="16SrRNA_methyltr_A"/>
    <property type="match status" value="1"/>
</dbReference>
<evidence type="ECO:0000313" key="10">
    <source>
        <dbReference type="EMBL" id="MBP2019911.1"/>
    </source>
</evidence>
<dbReference type="InterPro" id="IPR029063">
    <property type="entry name" value="SAM-dependent_MTases_sf"/>
</dbReference>
<dbReference type="Proteomes" id="UP001519289">
    <property type="component" value="Unassembled WGS sequence"/>
</dbReference>
<dbReference type="Gene3D" id="1.10.8.100">
    <property type="entry name" value="Ribosomal RNA adenine dimethylase-like, domain 2"/>
    <property type="match status" value="1"/>
</dbReference>
<dbReference type="RefSeq" id="WP_209468012.1">
    <property type="nucleotide sequence ID" value="NZ_JAGGLG010000038.1"/>
</dbReference>
<evidence type="ECO:0000256" key="2">
    <source>
        <dbReference type="ARBA" id="ARBA00022552"/>
    </source>
</evidence>
<comment type="function">
    <text evidence="7">Specifically dimethylates two adjacent adenosines (A1518 and A1519) in the loop of a conserved hairpin near the 3'-end of 16S rRNA in the 30S particle. May play a critical role in biogenesis of 30S subunits.</text>
</comment>
<dbReference type="InterPro" id="IPR023165">
    <property type="entry name" value="rRNA_Ade_diMease-like_C"/>
</dbReference>
<evidence type="ECO:0000259" key="9">
    <source>
        <dbReference type="SMART" id="SM00650"/>
    </source>
</evidence>
<feature type="binding site" evidence="7 8">
    <location>
        <position position="101"/>
    </location>
    <ligand>
        <name>S-adenosyl-L-methionine</name>
        <dbReference type="ChEBI" id="CHEBI:59789"/>
    </ligand>
</feature>
<dbReference type="SMART" id="SM00650">
    <property type="entry name" value="rADc"/>
    <property type="match status" value="1"/>
</dbReference>
<gene>
    <name evidence="7" type="primary">rsmA</name>
    <name evidence="7" type="synonym">ksgA</name>
    <name evidence="10" type="ORF">J2Z79_003353</name>
</gene>
<dbReference type="InterPro" id="IPR020596">
    <property type="entry name" value="rRNA_Ade_Mease_Trfase_CS"/>
</dbReference>
<evidence type="ECO:0000256" key="6">
    <source>
        <dbReference type="ARBA" id="ARBA00022884"/>
    </source>
</evidence>
<sequence>MDLASPGVLKAIMARHGLRPQHRLGQNFLIDGRVLDAILAAAALAPDDVVLEIGPGLGTLTQRLAAAAGRVLCIELDRGLVEVLRETVVASYPNVDVVHGDANRVDLHKLLSERLPPGRKAKVVANLPYYVTTPLVMRLLEEGLPLESIVVMVQREVAERMVAPPGGKDYGALSVAVQYYTEPAVVMRVSPASFMPQPEVESAVVRMRVRTEPPVAAPERAFFRVVKAAFGQRRKSLANALTSLGFPKDVVQAALLAAGIEPGRRGESLSLEEFAAVTRNLYSAEGA</sequence>
<accession>A0ABS4JY73</accession>
<keyword evidence="2 7" id="KW-0698">rRNA processing</keyword>
<keyword evidence="11" id="KW-1185">Reference proteome</keyword>
<comment type="similarity">
    <text evidence="7">Belongs to the class I-like SAM-binding methyltransferase superfamily. rRNA adenine N(6)-methyltransferase family. RsmA subfamily.</text>
</comment>
<feature type="binding site" evidence="7 8">
    <location>
        <position position="54"/>
    </location>
    <ligand>
        <name>S-adenosyl-L-methionine</name>
        <dbReference type="ChEBI" id="CHEBI:59789"/>
    </ligand>
</feature>
<dbReference type="GO" id="GO:0052908">
    <property type="term" value="F:16S rRNA (adenine(1518)-N(6)/adenine(1519)-N(6))-dimethyltransferase activity"/>
    <property type="evidence" value="ECO:0007669"/>
    <property type="project" value="UniProtKB-EC"/>
</dbReference>
<keyword evidence="4 7" id="KW-0808">Transferase</keyword>
<keyword evidence="1 7" id="KW-0963">Cytoplasm</keyword>
<feature type="domain" description="Ribosomal RNA adenine methylase transferase N-terminal" evidence="9">
    <location>
        <begin position="34"/>
        <end position="211"/>
    </location>
</feature>
<keyword evidence="6 7" id="KW-0694">RNA-binding</keyword>
<dbReference type="NCBIfam" id="TIGR00755">
    <property type="entry name" value="ksgA"/>
    <property type="match status" value="1"/>
</dbReference>
<evidence type="ECO:0000256" key="4">
    <source>
        <dbReference type="ARBA" id="ARBA00022679"/>
    </source>
</evidence>
<organism evidence="10 11">
    <name type="scientific">Symbiobacterium terraclitae</name>
    <dbReference type="NCBI Taxonomy" id="557451"/>
    <lineage>
        <taxon>Bacteria</taxon>
        <taxon>Bacillati</taxon>
        <taxon>Bacillota</taxon>
        <taxon>Clostridia</taxon>
        <taxon>Eubacteriales</taxon>
        <taxon>Symbiobacteriaceae</taxon>
        <taxon>Symbiobacterium</taxon>
    </lineage>
</organism>
<dbReference type="Pfam" id="PF00398">
    <property type="entry name" value="RrnaAD"/>
    <property type="match status" value="1"/>
</dbReference>
<comment type="subcellular location">
    <subcellularLocation>
        <location evidence="7">Cytoplasm</location>
    </subcellularLocation>
</comment>
<evidence type="ECO:0000313" key="11">
    <source>
        <dbReference type="Proteomes" id="UP001519289"/>
    </source>
</evidence>
<dbReference type="EC" id="2.1.1.182" evidence="7"/>
<evidence type="ECO:0000256" key="7">
    <source>
        <dbReference type="HAMAP-Rule" id="MF_00607"/>
    </source>
</evidence>
<dbReference type="InterPro" id="IPR011530">
    <property type="entry name" value="rRNA_adenine_dimethylase"/>
</dbReference>
<dbReference type="SUPFAM" id="SSF53335">
    <property type="entry name" value="S-adenosyl-L-methionine-dependent methyltransferases"/>
    <property type="match status" value="1"/>
</dbReference>
<evidence type="ECO:0000256" key="8">
    <source>
        <dbReference type="PROSITE-ProRule" id="PRU01026"/>
    </source>
</evidence>
<keyword evidence="3 7" id="KW-0489">Methyltransferase</keyword>
<dbReference type="PANTHER" id="PTHR11727:SF7">
    <property type="entry name" value="DIMETHYLADENOSINE TRANSFERASE-RELATED"/>
    <property type="match status" value="1"/>
</dbReference>
<evidence type="ECO:0000256" key="5">
    <source>
        <dbReference type="ARBA" id="ARBA00022691"/>
    </source>
</evidence>
<dbReference type="CDD" id="cd02440">
    <property type="entry name" value="AdoMet_MTases"/>
    <property type="match status" value="1"/>
</dbReference>
<name>A0ABS4JY73_9FIRM</name>
<feature type="binding site" evidence="7 8">
    <location>
        <position position="29"/>
    </location>
    <ligand>
        <name>S-adenosyl-L-methionine</name>
        <dbReference type="ChEBI" id="CHEBI:59789"/>
    </ligand>
</feature>
<reference evidence="10 11" key="1">
    <citation type="submission" date="2021-03" db="EMBL/GenBank/DDBJ databases">
        <title>Genomic Encyclopedia of Type Strains, Phase IV (KMG-IV): sequencing the most valuable type-strain genomes for metagenomic binning, comparative biology and taxonomic classification.</title>
        <authorList>
            <person name="Goeker M."/>
        </authorList>
    </citation>
    <scope>NUCLEOTIDE SEQUENCE [LARGE SCALE GENOMIC DNA]</scope>
    <source>
        <strain evidence="10 11">DSM 27138</strain>
    </source>
</reference>
<dbReference type="Gene3D" id="3.40.50.150">
    <property type="entry name" value="Vaccinia Virus protein VP39"/>
    <property type="match status" value="1"/>
</dbReference>